<protein>
    <recommendedName>
        <fullName evidence="2">protein-glutamate O-methyltransferase</fullName>
        <ecNumber evidence="2">2.1.1.80</ecNumber>
    </recommendedName>
</protein>
<dbReference type="EC" id="2.1.1.80" evidence="2"/>
<dbReference type="InterPro" id="IPR000780">
    <property type="entry name" value="CheR_MeTrfase"/>
</dbReference>
<reference evidence="7 8" key="1">
    <citation type="submission" date="2018-11" db="EMBL/GenBank/DDBJ databases">
        <title>Genomic Encyclopedia of Type Strains, Phase IV (KMG-IV): sequencing the most valuable type-strain genomes for metagenomic binning, comparative biology and taxonomic classification.</title>
        <authorList>
            <person name="Goeker M."/>
        </authorList>
    </citation>
    <scope>NUCLEOTIDE SEQUENCE [LARGE SCALE GENOMIC DNA]</scope>
    <source>
        <strain evidence="7 8">DSM 26537</strain>
    </source>
</reference>
<dbReference type="PIRSF" id="PIRSF000410">
    <property type="entry name" value="CheR"/>
    <property type="match status" value="1"/>
</dbReference>
<dbReference type="SUPFAM" id="SSF53335">
    <property type="entry name" value="S-adenosyl-L-methionine-dependent methyltransferases"/>
    <property type="match status" value="1"/>
</dbReference>
<evidence type="ECO:0000256" key="3">
    <source>
        <dbReference type="ARBA" id="ARBA00022603"/>
    </source>
</evidence>
<dbReference type="InterPro" id="IPR022641">
    <property type="entry name" value="CheR_N"/>
</dbReference>
<dbReference type="GO" id="GO:0032259">
    <property type="term" value="P:methylation"/>
    <property type="evidence" value="ECO:0007669"/>
    <property type="project" value="UniProtKB-KW"/>
</dbReference>
<dbReference type="InterPro" id="IPR026024">
    <property type="entry name" value="Chemotaxis_MeTrfase_CheR"/>
</dbReference>
<dbReference type="AlphaFoldDB" id="A0A3N1XMC0"/>
<dbReference type="SUPFAM" id="SSF47757">
    <property type="entry name" value="Chemotaxis receptor methyltransferase CheR, N-terminal domain"/>
    <property type="match status" value="1"/>
</dbReference>
<dbReference type="OrthoDB" id="9816309at2"/>
<dbReference type="InterPro" id="IPR029063">
    <property type="entry name" value="SAM-dependent_MTases_sf"/>
</dbReference>
<dbReference type="Pfam" id="PF01739">
    <property type="entry name" value="CheR"/>
    <property type="match status" value="1"/>
</dbReference>
<feature type="domain" description="CheR-type methyltransferase" evidence="6">
    <location>
        <begin position="1"/>
        <end position="272"/>
    </location>
</feature>
<evidence type="ECO:0000313" key="7">
    <source>
        <dbReference type="EMBL" id="ROR27328.1"/>
    </source>
</evidence>
<dbReference type="Gene3D" id="1.10.155.10">
    <property type="entry name" value="Chemotaxis receptor methyltransferase CheR, N-terminal domain"/>
    <property type="match status" value="1"/>
</dbReference>
<comment type="catalytic activity">
    <reaction evidence="1">
        <text>L-glutamyl-[protein] + S-adenosyl-L-methionine = [protein]-L-glutamate 5-O-methyl ester + S-adenosyl-L-homocysteine</text>
        <dbReference type="Rhea" id="RHEA:24452"/>
        <dbReference type="Rhea" id="RHEA-COMP:10208"/>
        <dbReference type="Rhea" id="RHEA-COMP:10311"/>
        <dbReference type="ChEBI" id="CHEBI:29973"/>
        <dbReference type="ChEBI" id="CHEBI:57856"/>
        <dbReference type="ChEBI" id="CHEBI:59789"/>
        <dbReference type="ChEBI" id="CHEBI:82795"/>
        <dbReference type="EC" id="2.1.1.80"/>
    </reaction>
</comment>
<dbReference type="Proteomes" id="UP000273083">
    <property type="component" value="Unassembled WGS sequence"/>
</dbReference>
<evidence type="ECO:0000256" key="5">
    <source>
        <dbReference type="ARBA" id="ARBA00022691"/>
    </source>
</evidence>
<sequence length="272" mass="32214">MITITEKEFIQLAEYIKSQYGINLKKEKMALVTGRLQNVLVQKGFENFTEYYNHIISDKSGIEASTLVDKITTNHTFFMRESDHFIYFKDSVLPYLKSKIRDKDLRVWSAGCSTGEEPYTLAMLVDEFFGKEKTLWDTKILATDISNRVLEVAKDGIYNSENIAMIPPQWKLNYFKKIDNEKSVVADHIKNEIIFRKFNLMQEIFPFKRKFHVIYCRNVMIYFDTKTKNELINKYYDSLEYGGYLFIGHSESLNRSDTRFRYVMPSVYRKEL</sequence>
<name>A0A3N1XMC0_9FIRM</name>
<evidence type="ECO:0000256" key="1">
    <source>
        <dbReference type="ARBA" id="ARBA00001541"/>
    </source>
</evidence>
<dbReference type="PRINTS" id="PR00996">
    <property type="entry name" value="CHERMTFRASE"/>
</dbReference>
<keyword evidence="8" id="KW-1185">Reference proteome</keyword>
<dbReference type="InterPro" id="IPR036804">
    <property type="entry name" value="CheR_N_sf"/>
</dbReference>
<accession>A0A3N1XMC0</accession>
<comment type="caution">
    <text evidence="7">The sequence shown here is derived from an EMBL/GenBank/DDBJ whole genome shotgun (WGS) entry which is preliminary data.</text>
</comment>
<dbReference type="InterPro" id="IPR050903">
    <property type="entry name" value="Bact_Chemotaxis_MeTrfase"/>
</dbReference>
<evidence type="ECO:0000256" key="2">
    <source>
        <dbReference type="ARBA" id="ARBA00012534"/>
    </source>
</evidence>
<dbReference type="GO" id="GO:0008983">
    <property type="term" value="F:protein-glutamate O-methyltransferase activity"/>
    <property type="evidence" value="ECO:0007669"/>
    <property type="project" value="UniProtKB-EC"/>
</dbReference>
<dbReference type="InterPro" id="IPR022642">
    <property type="entry name" value="CheR_C"/>
</dbReference>
<proteinExistence type="predicted"/>
<evidence type="ECO:0000256" key="4">
    <source>
        <dbReference type="ARBA" id="ARBA00022679"/>
    </source>
</evidence>
<dbReference type="PANTHER" id="PTHR24422:SF19">
    <property type="entry name" value="CHEMOTAXIS PROTEIN METHYLTRANSFERASE"/>
    <property type="match status" value="1"/>
</dbReference>
<dbReference type="SMART" id="SM00138">
    <property type="entry name" value="MeTrc"/>
    <property type="match status" value="1"/>
</dbReference>
<keyword evidence="4 7" id="KW-0808">Transferase</keyword>
<keyword evidence="3 7" id="KW-0489">Methyltransferase</keyword>
<dbReference type="EMBL" id="RJVG01000006">
    <property type="protein sequence ID" value="ROR27328.1"/>
    <property type="molecule type" value="Genomic_DNA"/>
</dbReference>
<evidence type="ECO:0000259" key="6">
    <source>
        <dbReference type="PROSITE" id="PS50123"/>
    </source>
</evidence>
<dbReference type="PANTHER" id="PTHR24422">
    <property type="entry name" value="CHEMOTAXIS PROTEIN METHYLTRANSFERASE"/>
    <property type="match status" value="1"/>
</dbReference>
<dbReference type="CDD" id="cd02440">
    <property type="entry name" value="AdoMet_MTases"/>
    <property type="match status" value="1"/>
</dbReference>
<dbReference type="Gene3D" id="3.40.50.150">
    <property type="entry name" value="Vaccinia Virus protein VP39"/>
    <property type="match status" value="1"/>
</dbReference>
<gene>
    <name evidence="7" type="ORF">EDD66_10623</name>
</gene>
<dbReference type="Pfam" id="PF03705">
    <property type="entry name" value="CheR_N"/>
    <property type="match status" value="1"/>
</dbReference>
<keyword evidence="5" id="KW-0949">S-adenosyl-L-methionine</keyword>
<organism evidence="7 8">
    <name type="scientific">Mobilisporobacter senegalensis</name>
    <dbReference type="NCBI Taxonomy" id="1329262"/>
    <lineage>
        <taxon>Bacteria</taxon>
        <taxon>Bacillati</taxon>
        <taxon>Bacillota</taxon>
        <taxon>Clostridia</taxon>
        <taxon>Lachnospirales</taxon>
        <taxon>Lachnospiraceae</taxon>
        <taxon>Mobilisporobacter</taxon>
    </lineage>
</organism>
<evidence type="ECO:0000313" key="8">
    <source>
        <dbReference type="Proteomes" id="UP000273083"/>
    </source>
</evidence>
<dbReference type="PROSITE" id="PS50123">
    <property type="entry name" value="CHER"/>
    <property type="match status" value="1"/>
</dbReference>
<dbReference type="RefSeq" id="WP_123609581.1">
    <property type="nucleotide sequence ID" value="NZ_RJVG01000006.1"/>
</dbReference>